<keyword evidence="1" id="KW-1133">Transmembrane helix</keyword>
<evidence type="ECO:0000256" key="1">
    <source>
        <dbReference type="SAM" id="Phobius"/>
    </source>
</evidence>
<name>A0A9P6H9U7_9AGAM</name>
<dbReference type="EMBL" id="WIUZ02000013">
    <property type="protein sequence ID" value="KAF9781613.1"/>
    <property type="molecule type" value="Genomic_DNA"/>
</dbReference>
<reference evidence="2" key="1">
    <citation type="journal article" date="2020" name="Nat. Commun.">
        <title>Large-scale genome sequencing of mycorrhizal fungi provides insights into the early evolution of symbiotic traits.</title>
        <authorList>
            <person name="Miyauchi S."/>
            <person name="Kiss E."/>
            <person name="Kuo A."/>
            <person name="Drula E."/>
            <person name="Kohler A."/>
            <person name="Sanchez-Garcia M."/>
            <person name="Morin E."/>
            <person name="Andreopoulos B."/>
            <person name="Barry K.W."/>
            <person name="Bonito G."/>
            <person name="Buee M."/>
            <person name="Carver A."/>
            <person name="Chen C."/>
            <person name="Cichocki N."/>
            <person name="Clum A."/>
            <person name="Culley D."/>
            <person name="Crous P.W."/>
            <person name="Fauchery L."/>
            <person name="Girlanda M."/>
            <person name="Hayes R.D."/>
            <person name="Keri Z."/>
            <person name="LaButti K."/>
            <person name="Lipzen A."/>
            <person name="Lombard V."/>
            <person name="Magnuson J."/>
            <person name="Maillard F."/>
            <person name="Murat C."/>
            <person name="Nolan M."/>
            <person name="Ohm R.A."/>
            <person name="Pangilinan J."/>
            <person name="Pereira M.F."/>
            <person name="Perotto S."/>
            <person name="Peter M."/>
            <person name="Pfister S."/>
            <person name="Riley R."/>
            <person name="Sitrit Y."/>
            <person name="Stielow J.B."/>
            <person name="Szollosi G."/>
            <person name="Zifcakova L."/>
            <person name="Stursova M."/>
            <person name="Spatafora J.W."/>
            <person name="Tedersoo L."/>
            <person name="Vaario L.M."/>
            <person name="Yamada A."/>
            <person name="Yan M."/>
            <person name="Wang P."/>
            <person name="Xu J."/>
            <person name="Bruns T."/>
            <person name="Baldrian P."/>
            <person name="Vilgalys R."/>
            <person name="Dunand C."/>
            <person name="Henrissat B."/>
            <person name="Grigoriev I.V."/>
            <person name="Hibbett D."/>
            <person name="Nagy L.G."/>
            <person name="Martin F.M."/>
        </authorList>
    </citation>
    <scope>NUCLEOTIDE SEQUENCE</scope>
    <source>
        <strain evidence="2">UH-Tt-Lm1</strain>
    </source>
</reference>
<dbReference type="AlphaFoldDB" id="A0A9P6H9U7"/>
<comment type="caution">
    <text evidence="2">The sequence shown here is derived from an EMBL/GenBank/DDBJ whole genome shotgun (WGS) entry which is preliminary data.</text>
</comment>
<evidence type="ECO:0000313" key="3">
    <source>
        <dbReference type="Proteomes" id="UP000736335"/>
    </source>
</evidence>
<evidence type="ECO:0000313" key="2">
    <source>
        <dbReference type="EMBL" id="KAF9781613.1"/>
    </source>
</evidence>
<keyword evidence="1" id="KW-0812">Transmembrane</keyword>
<keyword evidence="3" id="KW-1185">Reference proteome</keyword>
<sequence>MFGGSGQSSLVLISLVAAPLGWLLVGRAYRILWLACHLPRGLREGGSIDLLAGSPSGNNPSSPLTPVNLSELPNHFASSCCRHIAKRVSCGLVFGAGMHQPQGRFR</sequence>
<protein>
    <submittedName>
        <fullName evidence="2">Uncharacterized protein</fullName>
    </submittedName>
</protein>
<dbReference type="Proteomes" id="UP000736335">
    <property type="component" value="Unassembled WGS sequence"/>
</dbReference>
<reference evidence="2" key="2">
    <citation type="submission" date="2020-11" db="EMBL/GenBank/DDBJ databases">
        <authorList>
            <consortium name="DOE Joint Genome Institute"/>
            <person name="Kuo A."/>
            <person name="Miyauchi S."/>
            <person name="Kiss E."/>
            <person name="Drula E."/>
            <person name="Kohler A."/>
            <person name="Sanchez-Garcia M."/>
            <person name="Andreopoulos B."/>
            <person name="Barry K.W."/>
            <person name="Bonito G."/>
            <person name="Buee M."/>
            <person name="Carver A."/>
            <person name="Chen C."/>
            <person name="Cichocki N."/>
            <person name="Clum A."/>
            <person name="Culley D."/>
            <person name="Crous P.W."/>
            <person name="Fauchery L."/>
            <person name="Girlanda M."/>
            <person name="Hayes R."/>
            <person name="Keri Z."/>
            <person name="Labutti K."/>
            <person name="Lipzen A."/>
            <person name="Lombard V."/>
            <person name="Magnuson J."/>
            <person name="Maillard F."/>
            <person name="Morin E."/>
            <person name="Murat C."/>
            <person name="Nolan M."/>
            <person name="Ohm R."/>
            <person name="Pangilinan J."/>
            <person name="Pereira M."/>
            <person name="Perotto S."/>
            <person name="Peter M."/>
            <person name="Riley R."/>
            <person name="Sitrit Y."/>
            <person name="Stielow B."/>
            <person name="Szollosi G."/>
            <person name="Zifcakova L."/>
            <person name="Stursova M."/>
            <person name="Spatafora J.W."/>
            <person name="Tedersoo L."/>
            <person name="Vaario L.-M."/>
            <person name="Yamada A."/>
            <person name="Yan M."/>
            <person name="Wang P."/>
            <person name="Xu J."/>
            <person name="Bruns T."/>
            <person name="Baldrian P."/>
            <person name="Vilgalys R."/>
            <person name="Henrissat B."/>
            <person name="Grigoriev I.V."/>
            <person name="Hibbett D."/>
            <person name="Nagy L.G."/>
            <person name="Martin F.M."/>
        </authorList>
    </citation>
    <scope>NUCLEOTIDE SEQUENCE</scope>
    <source>
        <strain evidence="2">UH-Tt-Lm1</strain>
    </source>
</reference>
<accession>A0A9P6H9U7</accession>
<keyword evidence="1" id="KW-0472">Membrane</keyword>
<gene>
    <name evidence="2" type="ORF">BJ322DRAFT_1077280</name>
</gene>
<proteinExistence type="predicted"/>
<organism evidence="2 3">
    <name type="scientific">Thelephora terrestris</name>
    <dbReference type="NCBI Taxonomy" id="56493"/>
    <lineage>
        <taxon>Eukaryota</taxon>
        <taxon>Fungi</taxon>
        <taxon>Dikarya</taxon>
        <taxon>Basidiomycota</taxon>
        <taxon>Agaricomycotina</taxon>
        <taxon>Agaricomycetes</taxon>
        <taxon>Thelephorales</taxon>
        <taxon>Thelephoraceae</taxon>
        <taxon>Thelephora</taxon>
    </lineage>
</organism>
<feature type="transmembrane region" description="Helical" evidence="1">
    <location>
        <begin position="6"/>
        <end position="25"/>
    </location>
</feature>